<gene>
    <name evidence="2" type="ORF">WMSIL1_LOCUS9496</name>
</gene>
<name>A0A564YTL4_HYMDI</name>
<dbReference type="EMBL" id="CABIJS010000377">
    <property type="protein sequence ID" value="VUZ50602.1"/>
    <property type="molecule type" value="Genomic_DNA"/>
</dbReference>
<evidence type="ECO:0000313" key="3">
    <source>
        <dbReference type="Proteomes" id="UP000321570"/>
    </source>
</evidence>
<accession>A0A564YTL4</accession>
<dbReference type="AlphaFoldDB" id="A0A564YTL4"/>
<evidence type="ECO:0000256" key="1">
    <source>
        <dbReference type="SAM" id="MobiDB-lite"/>
    </source>
</evidence>
<organism evidence="2 3">
    <name type="scientific">Hymenolepis diminuta</name>
    <name type="common">Rat tapeworm</name>
    <dbReference type="NCBI Taxonomy" id="6216"/>
    <lineage>
        <taxon>Eukaryota</taxon>
        <taxon>Metazoa</taxon>
        <taxon>Spiralia</taxon>
        <taxon>Lophotrochozoa</taxon>
        <taxon>Platyhelminthes</taxon>
        <taxon>Cestoda</taxon>
        <taxon>Eucestoda</taxon>
        <taxon>Cyclophyllidea</taxon>
        <taxon>Hymenolepididae</taxon>
        <taxon>Hymenolepis</taxon>
    </lineage>
</organism>
<dbReference type="Proteomes" id="UP000321570">
    <property type="component" value="Unassembled WGS sequence"/>
</dbReference>
<evidence type="ECO:0000313" key="2">
    <source>
        <dbReference type="EMBL" id="VUZ50602.1"/>
    </source>
</evidence>
<sequence length="403" mass="47694">MPLEEMSSSYDKVPSNDKSVTEKNEEMEEEEMSKNKIGKLVASRLHFRPATNFPEIDKKFITRSETTWNAENANVKYIIVSSWDFIYPPNAKARHHCAKIIYDAIGQPDQISMRRTNSGYEICELQWELKPNDEIPENVKNLDLIGRIEISLPQYEDYGDEEVHWEDTYTANFKIIDRHYEMETCRALYTFIWNNGPSTSADPNFDLIETPPISPNAVLGIYHGNHWHIQFFSSSKNAHRKMDYVIRFILNGTVPEETKASMLIKCSVTRQLIRNPINFMRYLVVKFNGQVFYDGKDSQILYLYNIFQNFLKNKEILIPPDIVGECYNVTEMKRLNMREELAMKTRNKFERERSLFDLFKSLNIQFEEEFNEWLKTDPNQLPNIWAKYGQNWRTKLREYIDMC</sequence>
<protein>
    <submittedName>
        <fullName evidence="2">Uncharacterized protein</fullName>
    </submittedName>
</protein>
<proteinExistence type="predicted"/>
<reference evidence="2 3" key="1">
    <citation type="submission" date="2019-07" db="EMBL/GenBank/DDBJ databases">
        <authorList>
            <person name="Jastrzebski P J."/>
            <person name="Paukszto L."/>
            <person name="Jastrzebski P J."/>
        </authorList>
    </citation>
    <scope>NUCLEOTIDE SEQUENCE [LARGE SCALE GENOMIC DNA]</scope>
    <source>
        <strain evidence="2 3">WMS-il1</strain>
    </source>
</reference>
<feature type="region of interest" description="Disordered" evidence="1">
    <location>
        <begin position="1"/>
        <end position="35"/>
    </location>
</feature>
<feature type="compositionally biased region" description="Polar residues" evidence="1">
    <location>
        <begin position="1"/>
        <end position="10"/>
    </location>
</feature>
<keyword evidence="3" id="KW-1185">Reference proteome</keyword>